<accession>A0A9W4QUF1</accession>
<name>A0A9W4QUF1_9GAMM</name>
<gene>
    <name evidence="1" type="ORF">PSECIP111854_01203</name>
</gene>
<dbReference type="RefSeq" id="WP_261626010.1">
    <property type="nucleotide sequence ID" value="NZ_CAMAPC010000003.1"/>
</dbReference>
<dbReference type="EMBL" id="CAMAPC010000003">
    <property type="protein sequence ID" value="CAH9053607.1"/>
    <property type="molecule type" value="Genomic_DNA"/>
</dbReference>
<comment type="caution">
    <text evidence="1">The sequence shown here is derived from an EMBL/GenBank/DDBJ whole genome shotgun (WGS) entry which is preliminary data.</text>
</comment>
<evidence type="ECO:0000313" key="1">
    <source>
        <dbReference type="EMBL" id="CAH9053607.1"/>
    </source>
</evidence>
<dbReference type="Proteomes" id="UP001152467">
    <property type="component" value="Unassembled WGS sequence"/>
</dbReference>
<keyword evidence="2" id="KW-1185">Reference proteome</keyword>
<evidence type="ECO:0000313" key="2">
    <source>
        <dbReference type="Proteomes" id="UP001152467"/>
    </source>
</evidence>
<organism evidence="1 2">
    <name type="scientific">Pseudoalteromonas holothuriae</name>
    <dbReference type="NCBI Taxonomy" id="2963714"/>
    <lineage>
        <taxon>Bacteria</taxon>
        <taxon>Pseudomonadati</taxon>
        <taxon>Pseudomonadota</taxon>
        <taxon>Gammaproteobacteria</taxon>
        <taxon>Alteromonadales</taxon>
        <taxon>Pseudoalteromonadaceae</taxon>
        <taxon>Pseudoalteromonas</taxon>
    </lineage>
</organism>
<reference evidence="1" key="1">
    <citation type="submission" date="2022-07" db="EMBL/GenBank/DDBJ databases">
        <authorList>
            <person name="Criscuolo A."/>
        </authorList>
    </citation>
    <scope>NUCLEOTIDE SEQUENCE</scope>
    <source>
        <strain evidence="1">CIP111854</strain>
    </source>
</reference>
<proteinExistence type="predicted"/>
<protein>
    <submittedName>
        <fullName evidence="1">Uncharacterized protein</fullName>
    </submittedName>
</protein>
<sequence length="138" mass="15796">MKVVELGEYLCTGWEKLGDEQEVFLHNLHTEMENIASLYEMDVNIDKAAFSNLFLKLVANEHTSVDILSYISADSSKCKADKCMLFSTAVNSSIKQLDAWSRFSEKESLAFRHISQKMCFMCTKRTKLDVILSKELKL</sequence>
<dbReference type="AlphaFoldDB" id="A0A9W4QUF1"/>